<keyword evidence="3" id="KW-0479">Metal-binding</keyword>
<protein>
    <recommendedName>
        <fullName evidence="12">Cyclin-like domain-containing protein</fullName>
    </recommendedName>
</protein>
<dbReference type="Pfam" id="PF00382">
    <property type="entry name" value="TFIIB"/>
    <property type="match status" value="2"/>
</dbReference>
<keyword evidence="4" id="KW-0863">Zinc-finger</keyword>
<reference evidence="13 14" key="1">
    <citation type="submission" date="2019-09" db="EMBL/GenBank/DDBJ databases">
        <title>A chromosome-level genome assembly of the Chinese tupelo Nyssa sinensis.</title>
        <authorList>
            <person name="Yang X."/>
            <person name="Kang M."/>
            <person name="Yang Y."/>
            <person name="Xiong H."/>
            <person name="Wang M."/>
            <person name="Zhang Z."/>
            <person name="Wang Z."/>
            <person name="Wu H."/>
            <person name="Ma T."/>
            <person name="Liu J."/>
            <person name="Xi Z."/>
        </authorList>
    </citation>
    <scope>NUCLEOTIDE SEQUENCE [LARGE SCALE GENOMIC DNA]</scope>
    <source>
        <strain evidence="13">J267</strain>
        <tissue evidence="13">Leaf</tissue>
    </source>
</reference>
<evidence type="ECO:0000256" key="6">
    <source>
        <dbReference type="ARBA" id="ARBA00023015"/>
    </source>
</evidence>
<dbReference type="FunFam" id="1.10.472.10:FF:000066">
    <property type="entry name" value="Transcription factor IIIB subunit"/>
    <property type="match status" value="1"/>
</dbReference>
<dbReference type="GO" id="GO:0017025">
    <property type="term" value="F:TBP-class protein binding"/>
    <property type="evidence" value="ECO:0007669"/>
    <property type="project" value="InterPro"/>
</dbReference>
<dbReference type="InterPro" id="IPR013150">
    <property type="entry name" value="TFIIB_cyclin"/>
</dbReference>
<dbReference type="GO" id="GO:0005634">
    <property type="term" value="C:nucleus"/>
    <property type="evidence" value="ECO:0007669"/>
    <property type="project" value="UniProtKB-SubCell"/>
</dbReference>
<feature type="transmembrane region" description="Helical" evidence="11">
    <location>
        <begin position="134"/>
        <end position="155"/>
    </location>
</feature>
<dbReference type="CDD" id="cd20553">
    <property type="entry name" value="CYCLIN_TFIIIB90_rpt1"/>
    <property type="match status" value="1"/>
</dbReference>
<gene>
    <name evidence="13" type="ORF">F0562_018525</name>
</gene>
<dbReference type="GO" id="GO:0008270">
    <property type="term" value="F:zinc ion binding"/>
    <property type="evidence" value="ECO:0007669"/>
    <property type="project" value="UniProtKB-KW"/>
</dbReference>
<organism evidence="13 14">
    <name type="scientific">Nyssa sinensis</name>
    <dbReference type="NCBI Taxonomy" id="561372"/>
    <lineage>
        <taxon>Eukaryota</taxon>
        <taxon>Viridiplantae</taxon>
        <taxon>Streptophyta</taxon>
        <taxon>Embryophyta</taxon>
        <taxon>Tracheophyta</taxon>
        <taxon>Spermatophyta</taxon>
        <taxon>Magnoliopsida</taxon>
        <taxon>eudicotyledons</taxon>
        <taxon>Gunneridae</taxon>
        <taxon>Pentapetalae</taxon>
        <taxon>asterids</taxon>
        <taxon>Cornales</taxon>
        <taxon>Nyssaceae</taxon>
        <taxon>Nyssa</taxon>
    </lineage>
</organism>
<evidence type="ECO:0000256" key="11">
    <source>
        <dbReference type="SAM" id="Phobius"/>
    </source>
</evidence>
<sequence>MVLCPHCRRNAPTFHDHNTGCVACTECGKVVYLDIFTEEPTFVKGSGGESRLAGTYVKSIQSHYSESHERTLAKGTKHIRSLVTQLDINGNFIVEQAACFYRIAVERSFTKGRRTDLVGAACLYIACRSNEKPYLLIDFSICLCINVYVLGAVFLQLCKLLSLEEHPIVQKPVDPSLFIHVFTSRLMGCQNFKVTSTALRIVASMKRDWMQTGRKPSGLCGAALYISALSHGFRYSKSDIVKVVHICEATLTRRLIEFENTESGSLTIEEFNKNAEDLEKENHLSKLSDFNSQKSGTMEVLCEHRDKEPHFAHGLCRSCYTDFIKLSGGLNGGSEPPAFQHAERVRLAKASAEVVQESSCVLKTHKDINSSENEVPFTKADQNVISNKKAELTESVSAPAVVGGQVTVDTFPQFKDISTAADETGNLSDIDDAEVNSYLNNEEESRYKKIIWEEMNKEYLQEQAVKEAVKLAAAAAAFKDVNVASDDLCAAQELAAAAAAAVAKSREERRQKRALEAKNASPAQNAAEATLQMLTKKRLSSKINYDALEKLFDENLDPDPKRNRLNSDDYSHTTRQKLSEEENEADSTINNDEPEQDDEDLEESQETVARGEYTFDNGEEVYDYDYDDHDGFDELI</sequence>
<dbReference type="InterPro" id="IPR013763">
    <property type="entry name" value="Cyclin-like_dom"/>
</dbReference>
<evidence type="ECO:0000256" key="4">
    <source>
        <dbReference type="ARBA" id="ARBA00022771"/>
    </source>
</evidence>
<dbReference type="CDD" id="cd20554">
    <property type="entry name" value="CYCLIN_TFIIIB90_rpt2"/>
    <property type="match status" value="1"/>
</dbReference>
<keyword evidence="14" id="KW-1185">Reference proteome</keyword>
<feature type="compositionally biased region" description="Acidic residues" evidence="10">
    <location>
        <begin position="592"/>
        <end position="605"/>
    </location>
</feature>
<evidence type="ECO:0000256" key="2">
    <source>
        <dbReference type="ARBA" id="ARBA00010857"/>
    </source>
</evidence>
<evidence type="ECO:0000259" key="12">
    <source>
        <dbReference type="SMART" id="SM00385"/>
    </source>
</evidence>
<evidence type="ECO:0000313" key="13">
    <source>
        <dbReference type="EMBL" id="KAA8515245.1"/>
    </source>
</evidence>
<dbReference type="InterPro" id="IPR036915">
    <property type="entry name" value="Cyclin-like_sf"/>
</dbReference>
<dbReference type="AlphaFoldDB" id="A0A5J4Z9M9"/>
<keyword evidence="11" id="KW-0812">Transmembrane</keyword>
<dbReference type="SMART" id="SM00385">
    <property type="entry name" value="CYCLIN"/>
    <property type="match status" value="2"/>
</dbReference>
<dbReference type="InterPro" id="IPR000812">
    <property type="entry name" value="TFIIB"/>
</dbReference>
<keyword evidence="8" id="KW-0804">Transcription</keyword>
<dbReference type="Gene3D" id="1.10.472.10">
    <property type="entry name" value="Cyclin-like"/>
    <property type="match status" value="1"/>
</dbReference>
<dbReference type="GO" id="GO:0000126">
    <property type="term" value="C:transcription factor TFIIIB complex"/>
    <property type="evidence" value="ECO:0007669"/>
    <property type="project" value="TreeGrafter"/>
</dbReference>
<dbReference type="GO" id="GO:0000995">
    <property type="term" value="F:RNA polymerase III general transcription initiation factor activity"/>
    <property type="evidence" value="ECO:0007669"/>
    <property type="project" value="TreeGrafter"/>
</dbReference>
<dbReference type="EMBL" id="CM018052">
    <property type="protein sequence ID" value="KAA8515245.1"/>
    <property type="molecule type" value="Genomic_DNA"/>
</dbReference>
<accession>A0A5J4Z9M9</accession>
<dbReference type="GO" id="GO:0097550">
    <property type="term" value="C:transcription preinitiation complex"/>
    <property type="evidence" value="ECO:0007669"/>
    <property type="project" value="TreeGrafter"/>
</dbReference>
<keyword evidence="11" id="KW-0472">Membrane</keyword>
<evidence type="ECO:0000256" key="3">
    <source>
        <dbReference type="ARBA" id="ARBA00022723"/>
    </source>
</evidence>
<comment type="subcellular location">
    <subcellularLocation>
        <location evidence="1">Nucleus</location>
    </subcellularLocation>
</comment>
<dbReference type="GO" id="GO:0001006">
    <property type="term" value="F:RNA polymerase III type 3 promoter sequence-specific DNA binding"/>
    <property type="evidence" value="ECO:0007669"/>
    <property type="project" value="TreeGrafter"/>
</dbReference>
<name>A0A5J4Z9M9_9ASTE</name>
<feature type="domain" description="Cyclin-like" evidence="12">
    <location>
        <begin position="177"/>
        <end position="260"/>
    </location>
</feature>
<keyword evidence="7" id="KW-0010">Activator</keyword>
<keyword evidence="6" id="KW-0805">Transcription regulation</keyword>
<dbReference type="PANTHER" id="PTHR11618">
    <property type="entry name" value="TRANSCRIPTION INITIATION FACTOR IIB-RELATED"/>
    <property type="match status" value="1"/>
</dbReference>
<dbReference type="SUPFAM" id="SSF47954">
    <property type="entry name" value="Cyclin-like"/>
    <property type="match status" value="2"/>
</dbReference>
<dbReference type="SUPFAM" id="SSF57783">
    <property type="entry name" value="Zinc beta-ribbon"/>
    <property type="match status" value="1"/>
</dbReference>
<keyword evidence="11" id="KW-1133">Transmembrane helix</keyword>
<dbReference type="Gene3D" id="1.20.5.650">
    <property type="entry name" value="Single helix bin"/>
    <property type="match status" value="1"/>
</dbReference>
<comment type="similarity">
    <text evidence="2">Belongs to the TFIIB family.</text>
</comment>
<dbReference type="Pfam" id="PF07741">
    <property type="entry name" value="BRF1"/>
    <property type="match status" value="1"/>
</dbReference>
<feature type="compositionally biased region" description="Acidic residues" evidence="10">
    <location>
        <begin position="617"/>
        <end position="636"/>
    </location>
</feature>
<evidence type="ECO:0000256" key="7">
    <source>
        <dbReference type="ARBA" id="ARBA00023159"/>
    </source>
</evidence>
<dbReference type="InterPro" id="IPR011665">
    <property type="entry name" value="BRF1_TBP-bd_dom"/>
</dbReference>
<keyword evidence="9" id="KW-0539">Nucleus</keyword>
<evidence type="ECO:0000256" key="5">
    <source>
        <dbReference type="ARBA" id="ARBA00022833"/>
    </source>
</evidence>
<keyword evidence="5" id="KW-0862">Zinc</keyword>
<dbReference type="PRINTS" id="PR00685">
    <property type="entry name" value="TIFACTORIIB"/>
</dbReference>
<evidence type="ECO:0000256" key="9">
    <source>
        <dbReference type="ARBA" id="ARBA00023242"/>
    </source>
</evidence>
<dbReference type="FunFam" id="1.10.472.10:FF:000007">
    <property type="entry name" value="Transcription factor IIIB 90 kDa subunit"/>
    <property type="match status" value="1"/>
</dbReference>
<proteinExistence type="inferred from homology"/>
<dbReference type="OrthoDB" id="511529at2759"/>
<evidence type="ECO:0000256" key="1">
    <source>
        <dbReference type="ARBA" id="ARBA00004123"/>
    </source>
</evidence>
<feature type="compositionally biased region" description="Basic and acidic residues" evidence="10">
    <location>
        <begin position="554"/>
        <end position="580"/>
    </location>
</feature>
<evidence type="ECO:0000256" key="8">
    <source>
        <dbReference type="ARBA" id="ARBA00023163"/>
    </source>
</evidence>
<dbReference type="Gene3D" id="1.10.472.170">
    <property type="match status" value="1"/>
</dbReference>
<evidence type="ECO:0000256" key="10">
    <source>
        <dbReference type="SAM" id="MobiDB-lite"/>
    </source>
</evidence>
<feature type="domain" description="Cyclin-like" evidence="12">
    <location>
        <begin position="77"/>
        <end position="159"/>
    </location>
</feature>
<evidence type="ECO:0000313" key="14">
    <source>
        <dbReference type="Proteomes" id="UP000325577"/>
    </source>
</evidence>
<dbReference type="Proteomes" id="UP000325577">
    <property type="component" value="Linkage Group LG9"/>
</dbReference>
<dbReference type="PANTHER" id="PTHR11618:SF4">
    <property type="entry name" value="TRANSCRIPTION FACTOR IIIB 90 KDA SUBUNIT"/>
    <property type="match status" value="1"/>
</dbReference>
<dbReference type="GO" id="GO:0070897">
    <property type="term" value="P:transcription preinitiation complex assembly"/>
    <property type="evidence" value="ECO:0007669"/>
    <property type="project" value="InterPro"/>
</dbReference>
<feature type="region of interest" description="Disordered" evidence="10">
    <location>
        <begin position="554"/>
        <end position="636"/>
    </location>
</feature>